<dbReference type="Pfam" id="PF07523">
    <property type="entry name" value="Big_3"/>
    <property type="match status" value="1"/>
</dbReference>
<dbReference type="Proteomes" id="UP000051977">
    <property type="component" value="Unassembled WGS sequence"/>
</dbReference>
<name>A0ABR5PEI7_9LACO</name>
<feature type="domain" description="Ig-like" evidence="2">
    <location>
        <begin position="284"/>
        <end position="350"/>
    </location>
</feature>
<dbReference type="Gene3D" id="2.60.40.10">
    <property type="entry name" value="Immunoglobulins"/>
    <property type="match status" value="1"/>
</dbReference>
<organism evidence="4 5">
    <name type="scientific">Lentilactobacillus rapi DSM 19907 = JCM 15042</name>
    <dbReference type="NCBI Taxonomy" id="1423795"/>
    <lineage>
        <taxon>Bacteria</taxon>
        <taxon>Bacillati</taxon>
        <taxon>Bacillota</taxon>
        <taxon>Bacilli</taxon>
        <taxon>Lactobacillales</taxon>
        <taxon>Lactobacillaceae</taxon>
        <taxon>Lentilactobacillus</taxon>
    </lineage>
</organism>
<feature type="region of interest" description="Disordered" evidence="1">
    <location>
        <begin position="357"/>
        <end position="386"/>
    </location>
</feature>
<protein>
    <submittedName>
        <fullName evidence="4">Lipoprotein</fullName>
    </submittedName>
</protein>
<gene>
    <name evidence="4" type="ORF">FD12_GL002410</name>
</gene>
<feature type="compositionally biased region" description="Low complexity" evidence="1">
    <location>
        <begin position="367"/>
        <end position="386"/>
    </location>
</feature>
<keyword evidence="5" id="KW-1185">Reference proteome</keyword>
<sequence length="556" mass="60877">MFIEGSMLQLSSRIVRSIVLGAIVIGGISQSPLFNSDVKAQGLQVSDENTADNDFPGFPTSGVFENNVKWNLNTSTGLLTIGGGTLTKFYDSEAKYDGGRLPNWPWSEFDGPGNYGELVKQVVITGPLNLEGSAPDTFLGNMPNLTQIVGMSNLETSKGTNFNYMFHGDSSLKVLDLSNIDMSAETEEANMLTLNYGGSDIKNNKISKLILGPAIMLGVKKYYDADLASPDGSDKWQSASDSTQVYTPQQLMALYSKDNPNHPTKVETWIPYTKASLNLQKTVEIHTGEKFDPSMAFISATDASGNKQSYQQVLANGLTVNLNRLDTTKAGQYVVEYSYLGRIGTVNVIVTNKPTPAPTPVNNGGEANNASTNTNSNNSAWNSTSSITTNQPAVPNYAAVQGSAVYATKGIYMYKNANFKKNQRIAKYPKAKRVNRPMFVVTGYARSASGTLRYKVRDVNHGKKSANKVGYITASRKYVVNVYYKTMPKNKKITVISKKGVHAYKNANLTGKAKTYKNGKHLRVKKIVKHNLTTRYQLSNGYYVTANKKLVIQGNY</sequence>
<evidence type="ECO:0000259" key="2">
    <source>
        <dbReference type="Pfam" id="PF07523"/>
    </source>
</evidence>
<evidence type="ECO:0000313" key="4">
    <source>
        <dbReference type="EMBL" id="KRL16895.1"/>
    </source>
</evidence>
<keyword evidence="4" id="KW-0449">Lipoprotein</keyword>
<evidence type="ECO:0000259" key="3">
    <source>
        <dbReference type="Pfam" id="PF19087"/>
    </source>
</evidence>
<proteinExistence type="predicted"/>
<dbReference type="InterPro" id="IPR013783">
    <property type="entry name" value="Ig-like_fold"/>
</dbReference>
<dbReference type="Pfam" id="PF19087">
    <property type="entry name" value="DUF5776"/>
    <property type="match status" value="1"/>
</dbReference>
<accession>A0ABR5PEI7</accession>
<dbReference type="InterPro" id="IPR044081">
    <property type="entry name" value="DUF5776"/>
</dbReference>
<evidence type="ECO:0000313" key="5">
    <source>
        <dbReference type="Proteomes" id="UP000051977"/>
    </source>
</evidence>
<dbReference type="EMBL" id="AZEI01000049">
    <property type="protein sequence ID" value="KRL16895.1"/>
    <property type="molecule type" value="Genomic_DNA"/>
</dbReference>
<comment type="caution">
    <text evidence="4">The sequence shown here is derived from an EMBL/GenBank/DDBJ whole genome shotgun (WGS) entry which is preliminary data.</text>
</comment>
<evidence type="ECO:0000256" key="1">
    <source>
        <dbReference type="SAM" id="MobiDB-lite"/>
    </source>
</evidence>
<feature type="compositionally biased region" description="Polar residues" evidence="1">
    <location>
        <begin position="357"/>
        <end position="366"/>
    </location>
</feature>
<feature type="domain" description="DUF5776" evidence="3">
    <location>
        <begin position="483"/>
        <end position="551"/>
    </location>
</feature>
<reference evidence="4 5" key="1">
    <citation type="journal article" date="2015" name="Genome Announc.">
        <title>Expanding the biotechnology potential of lactobacilli through comparative genomics of 213 strains and associated genera.</title>
        <authorList>
            <person name="Sun Z."/>
            <person name="Harris H.M."/>
            <person name="McCann A."/>
            <person name="Guo C."/>
            <person name="Argimon S."/>
            <person name="Zhang W."/>
            <person name="Yang X."/>
            <person name="Jeffery I.B."/>
            <person name="Cooney J.C."/>
            <person name="Kagawa T.F."/>
            <person name="Liu W."/>
            <person name="Song Y."/>
            <person name="Salvetti E."/>
            <person name="Wrobel A."/>
            <person name="Rasinkangas P."/>
            <person name="Parkhill J."/>
            <person name="Rea M.C."/>
            <person name="O'Sullivan O."/>
            <person name="Ritari J."/>
            <person name="Douillard F.P."/>
            <person name="Paul Ross R."/>
            <person name="Yang R."/>
            <person name="Briner A.E."/>
            <person name="Felis G.E."/>
            <person name="de Vos W.M."/>
            <person name="Barrangou R."/>
            <person name="Klaenhammer T.R."/>
            <person name="Caufield P.W."/>
            <person name="Cui Y."/>
            <person name="Zhang H."/>
            <person name="O'Toole P.W."/>
        </authorList>
    </citation>
    <scope>NUCLEOTIDE SEQUENCE [LARGE SCALE GENOMIC DNA]</scope>
    <source>
        <strain evidence="4 5">DSM 19907</strain>
    </source>
</reference>
<dbReference type="InterPro" id="IPR022038">
    <property type="entry name" value="Ig-like_bact"/>
</dbReference>